<feature type="transmembrane region" description="Helical" evidence="8">
    <location>
        <begin position="365"/>
        <end position="385"/>
    </location>
</feature>
<feature type="transmembrane region" description="Helical" evidence="8">
    <location>
        <begin position="232"/>
        <end position="249"/>
    </location>
</feature>
<evidence type="ECO:0000256" key="1">
    <source>
        <dbReference type="ARBA" id="ARBA00004141"/>
    </source>
</evidence>
<evidence type="ECO:0000256" key="6">
    <source>
        <dbReference type="ARBA" id="ARBA00023180"/>
    </source>
</evidence>
<evidence type="ECO:0000256" key="7">
    <source>
        <dbReference type="SAM" id="MobiDB-lite"/>
    </source>
</evidence>
<dbReference type="SUPFAM" id="SSF54427">
    <property type="entry name" value="NTF2-like"/>
    <property type="match status" value="1"/>
</dbReference>
<dbReference type="GO" id="GO:0016020">
    <property type="term" value="C:membrane"/>
    <property type="evidence" value="ECO:0007669"/>
    <property type="project" value="UniProtKB-SubCell"/>
</dbReference>
<dbReference type="PROSITE" id="PS50850">
    <property type="entry name" value="MFS"/>
    <property type="match status" value="1"/>
</dbReference>
<evidence type="ECO:0000313" key="11">
    <source>
        <dbReference type="Proteomes" id="UP000558688"/>
    </source>
</evidence>
<dbReference type="FunFam" id="1.20.1250.20:FF:000013">
    <property type="entry name" value="MFS general substrate transporter"/>
    <property type="match status" value="1"/>
</dbReference>
<dbReference type="InterPro" id="IPR011701">
    <property type="entry name" value="MFS"/>
</dbReference>
<gene>
    <name evidence="10" type="ORF">FOXYS1_5221</name>
</gene>
<protein>
    <recommendedName>
        <fullName evidence="9">Major facilitator superfamily (MFS) profile domain-containing protein</fullName>
    </recommendedName>
</protein>
<dbReference type="InterPro" id="IPR020846">
    <property type="entry name" value="MFS_dom"/>
</dbReference>
<sequence length="885" mass="98133">MEPSPTHPKPETMFSLEKSPDTQDIEEGTVHQYGQPAPSVDEGLESKLRWNMDLRILPTVTIIYLLCFIDRANIGEYIKTPTLEHISHHSAGNAKIAGLEADLKMQGYDFNVSLSIFYISYILFEIPLNLLCKRIGPGWFIPACCVGFGICTTCTAFVHDFSTLCGLRFLLGVFEAAMLPANVYYLSRWYRRSELTFRLSFVIISASLAGAFGGLLASAILRLQSFGSLHSWRMIFAIEVGVISFFTLTDRVETATWLSPEQKKLANARIIAERVGTTEIIDTFGTKRMLRGILNPVVLPTAVISFFNFITVHGLSFFLPTIVRTIFPQHSVQNQQLLTVPPNVLGTIMCMLFCYTSWKLDKRGIFLIICAPFSMVGYSMFLATSNPHVRYAATFLPVCGIFALGAFPNAHVSANVISDTSRSSAVAFNVMLGNIGGLVSTWAFLPFDGPEYRIGNGLNLAAQSSVFLIGVFLIMMEKNSSAPPVLPATRLRNPTASLTILEPLSRRGFGPGLIILVPETGKATSDALRIDGCVPSPLMKWAEEGYTVAEITEAGLANPDVAVSQALKELEAARSTEPKNVVGIIAYSTVLWNQIAPHVDSFSQISGAVIFGDLGDGETSAIASSKFPQLHHLAGSASKRLQRTRAVTAYNYPEATSYLFATPFSKDYIYNMESISHSRSLSFLKPLMDGPYFDLEVIWDEHTYWEFENRSVEHTMSTMVQEPYVNHVPTMTGGVGREKLTAFYRDHFIFQNPPDTETCLISRSVGIDRVIDEFIFICTHHSQIDWLAPGIPPTGRKLEIPFTAVVNIRGDRLYHEHICWDQGTVLAQLGLMPSYLPYPHPVPNAQGQEKLEYRVPIAGVETANKLRDKDAVESNEMFAFGLRKV</sequence>
<name>A0A8H5AF76_FUSOX</name>
<reference evidence="10" key="1">
    <citation type="submission" date="2020-02" db="EMBL/GenBank/DDBJ databases">
        <title>Identification and distribution of gene clusters putatively required for synthesis of sphingolipid metabolism inhibitors in phylogenetically diverse species of the filamentous fungus Fusarium.</title>
        <authorList>
            <person name="Kim H.-S."/>
            <person name="Busman M."/>
            <person name="Brown D.W."/>
            <person name="Divon H."/>
            <person name="Uhlig S."/>
            <person name="Proctor R.H."/>
        </authorList>
    </citation>
    <scope>NUCLEOTIDE SEQUENCE [LARGE SCALE GENOMIC DNA]</scope>
    <source>
        <strain evidence="10">NRRL 39464</strain>
    </source>
</reference>
<evidence type="ECO:0000256" key="5">
    <source>
        <dbReference type="ARBA" id="ARBA00023136"/>
    </source>
</evidence>
<evidence type="ECO:0000256" key="8">
    <source>
        <dbReference type="SAM" id="Phobius"/>
    </source>
</evidence>
<dbReference type="PANTHER" id="PTHR43791:SF48">
    <property type="entry name" value="TRANSPORTER, PUTATIVE (AFU_ORTHOLOGUE AFUA_4G01000)-RELATED"/>
    <property type="match status" value="1"/>
</dbReference>
<feature type="domain" description="Major facilitator superfamily (MFS) profile" evidence="9">
    <location>
        <begin position="56"/>
        <end position="482"/>
    </location>
</feature>
<feature type="transmembrane region" description="Helical" evidence="8">
    <location>
        <begin position="297"/>
        <end position="319"/>
    </location>
</feature>
<dbReference type="InterPro" id="IPR032710">
    <property type="entry name" value="NTF2-like_dom_sf"/>
</dbReference>
<feature type="region of interest" description="Disordered" evidence="7">
    <location>
        <begin position="1"/>
        <end position="21"/>
    </location>
</feature>
<keyword evidence="3 8" id="KW-0812">Transmembrane</keyword>
<keyword evidence="4 8" id="KW-1133">Transmembrane helix</keyword>
<keyword evidence="5 8" id="KW-0472">Membrane</keyword>
<dbReference type="PANTHER" id="PTHR43791">
    <property type="entry name" value="PERMEASE-RELATED"/>
    <property type="match status" value="1"/>
</dbReference>
<feature type="transmembrane region" description="Helical" evidence="8">
    <location>
        <begin position="139"/>
        <end position="161"/>
    </location>
</feature>
<keyword evidence="2" id="KW-0813">Transport</keyword>
<feature type="transmembrane region" description="Helical" evidence="8">
    <location>
        <begin position="424"/>
        <end position="445"/>
    </location>
</feature>
<dbReference type="Gene3D" id="1.20.1250.20">
    <property type="entry name" value="MFS general substrate transporter like domains"/>
    <property type="match status" value="2"/>
</dbReference>
<comment type="subcellular location">
    <subcellularLocation>
        <location evidence="1">Membrane</location>
        <topology evidence="1">Multi-pass membrane protein</topology>
    </subcellularLocation>
</comment>
<dbReference type="GO" id="GO:0022857">
    <property type="term" value="F:transmembrane transporter activity"/>
    <property type="evidence" value="ECO:0007669"/>
    <property type="project" value="InterPro"/>
</dbReference>
<dbReference type="Gene3D" id="3.10.450.50">
    <property type="match status" value="1"/>
</dbReference>
<feature type="transmembrane region" description="Helical" evidence="8">
    <location>
        <begin position="112"/>
        <end position="132"/>
    </location>
</feature>
<feature type="transmembrane region" description="Helical" evidence="8">
    <location>
        <begin position="167"/>
        <end position="187"/>
    </location>
</feature>
<dbReference type="InterPro" id="IPR036259">
    <property type="entry name" value="MFS_trans_sf"/>
</dbReference>
<dbReference type="FunFam" id="1.20.1250.20:FF:000018">
    <property type="entry name" value="MFS transporter permease"/>
    <property type="match status" value="1"/>
</dbReference>
<dbReference type="Proteomes" id="UP000558688">
    <property type="component" value="Unassembled WGS sequence"/>
</dbReference>
<proteinExistence type="predicted"/>
<feature type="transmembrane region" description="Helical" evidence="8">
    <location>
        <begin position="199"/>
        <end position="220"/>
    </location>
</feature>
<accession>A0A8H5AF76</accession>
<dbReference type="GO" id="GO:0030638">
    <property type="term" value="P:polyketide metabolic process"/>
    <property type="evidence" value="ECO:0007669"/>
    <property type="project" value="InterPro"/>
</dbReference>
<dbReference type="Pfam" id="PF07366">
    <property type="entry name" value="SnoaL"/>
    <property type="match status" value="1"/>
</dbReference>
<feature type="transmembrane region" description="Helical" evidence="8">
    <location>
        <begin position="339"/>
        <end position="358"/>
    </location>
</feature>
<organism evidence="10 11">
    <name type="scientific">Fusarium oxysporum</name>
    <name type="common">Fusarium vascular wilt</name>
    <dbReference type="NCBI Taxonomy" id="5507"/>
    <lineage>
        <taxon>Eukaryota</taxon>
        <taxon>Fungi</taxon>
        <taxon>Dikarya</taxon>
        <taxon>Ascomycota</taxon>
        <taxon>Pezizomycotina</taxon>
        <taxon>Sordariomycetes</taxon>
        <taxon>Hypocreomycetidae</taxon>
        <taxon>Hypocreales</taxon>
        <taxon>Nectriaceae</taxon>
        <taxon>Fusarium</taxon>
        <taxon>Fusarium oxysporum species complex</taxon>
    </lineage>
</organism>
<dbReference type="SUPFAM" id="SSF103473">
    <property type="entry name" value="MFS general substrate transporter"/>
    <property type="match status" value="1"/>
</dbReference>
<keyword evidence="6" id="KW-0325">Glycoprotein</keyword>
<dbReference type="AlphaFoldDB" id="A0A8H5AF76"/>
<evidence type="ECO:0000256" key="3">
    <source>
        <dbReference type="ARBA" id="ARBA00022692"/>
    </source>
</evidence>
<feature type="transmembrane region" description="Helical" evidence="8">
    <location>
        <begin position="391"/>
        <end position="412"/>
    </location>
</feature>
<dbReference type="InterPro" id="IPR009959">
    <property type="entry name" value="Cyclase_SnoaL-like"/>
</dbReference>
<evidence type="ECO:0000259" key="9">
    <source>
        <dbReference type="PROSITE" id="PS50850"/>
    </source>
</evidence>
<evidence type="ECO:0000256" key="4">
    <source>
        <dbReference type="ARBA" id="ARBA00022989"/>
    </source>
</evidence>
<dbReference type="Pfam" id="PF07690">
    <property type="entry name" value="MFS_1"/>
    <property type="match status" value="1"/>
</dbReference>
<comment type="caution">
    <text evidence="10">The sequence shown here is derived from an EMBL/GenBank/DDBJ whole genome shotgun (WGS) entry which is preliminary data.</text>
</comment>
<evidence type="ECO:0000256" key="2">
    <source>
        <dbReference type="ARBA" id="ARBA00022448"/>
    </source>
</evidence>
<dbReference type="EMBL" id="JAAFOW010000813">
    <property type="protein sequence ID" value="KAF5264023.1"/>
    <property type="molecule type" value="Genomic_DNA"/>
</dbReference>
<evidence type="ECO:0000313" key="10">
    <source>
        <dbReference type="EMBL" id="KAF5264023.1"/>
    </source>
</evidence>